<gene>
    <name evidence="1" type="ORF">GSOID_T00022392001</name>
</gene>
<reference evidence="1" key="1">
    <citation type="journal article" date="2010" name="Science">
        <title>Plasticity of animal genome architecture unmasked by rapid evolution of a pelagic tunicate.</title>
        <authorList>
            <person name="Denoeud F."/>
            <person name="Henriet S."/>
            <person name="Mungpakdee S."/>
            <person name="Aury J.M."/>
            <person name="Da Silva C."/>
            <person name="Brinkmann H."/>
            <person name="Mikhaleva J."/>
            <person name="Olsen L.C."/>
            <person name="Jubin C."/>
            <person name="Canestro C."/>
            <person name="Bouquet J.M."/>
            <person name="Danks G."/>
            <person name="Poulain J."/>
            <person name="Campsteijn C."/>
            <person name="Adamski M."/>
            <person name="Cross I."/>
            <person name="Yadetie F."/>
            <person name="Muffato M."/>
            <person name="Louis A."/>
            <person name="Butcher S."/>
            <person name="Tsagkogeorga G."/>
            <person name="Konrad A."/>
            <person name="Singh S."/>
            <person name="Jensen M.F."/>
            <person name="Cong E.H."/>
            <person name="Eikeseth-Otteraa H."/>
            <person name="Noel B."/>
            <person name="Anthouard V."/>
            <person name="Porcel B.M."/>
            <person name="Kachouri-Lafond R."/>
            <person name="Nishino A."/>
            <person name="Ugolini M."/>
            <person name="Chourrout P."/>
            <person name="Nishida H."/>
            <person name="Aasland R."/>
            <person name="Huzurbazar S."/>
            <person name="Westhof E."/>
            <person name="Delsuc F."/>
            <person name="Lehrach H."/>
            <person name="Reinhardt R."/>
            <person name="Weissenbach J."/>
            <person name="Roy S.W."/>
            <person name="Artiguenave F."/>
            <person name="Postlethwait J.H."/>
            <person name="Manak J.R."/>
            <person name="Thompson E.M."/>
            <person name="Jaillon O."/>
            <person name="Du Pasquier L."/>
            <person name="Boudinot P."/>
            <person name="Liberles D.A."/>
            <person name="Volff J.N."/>
            <person name="Philippe H."/>
            <person name="Lenhard B."/>
            <person name="Roest Crollius H."/>
            <person name="Wincker P."/>
            <person name="Chourrout D."/>
        </authorList>
    </citation>
    <scope>NUCLEOTIDE SEQUENCE [LARGE SCALE GENOMIC DNA]</scope>
</reference>
<dbReference type="EMBL" id="FN655903">
    <property type="protein sequence ID" value="CBY43855.1"/>
    <property type="molecule type" value="Genomic_DNA"/>
</dbReference>
<organism evidence="1">
    <name type="scientific">Oikopleura dioica</name>
    <name type="common">Tunicate</name>
    <dbReference type="NCBI Taxonomy" id="34765"/>
    <lineage>
        <taxon>Eukaryota</taxon>
        <taxon>Metazoa</taxon>
        <taxon>Chordata</taxon>
        <taxon>Tunicata</taxon>
        <taxon>Appendicularia</taxon>
        <taxon>Copelata</taxon>
        <taxon>Oikopleuridae</taxon>
        <taxon>Oikopleura</taxon>
    </lineage>
</organism>
<accession>E4YY61</accession>
<dbReference type="Proteomes" id="UP000011014">
    <property type="component" value="Unassembled WGS sequence"/>
</dbReference>
<sequence>MDRDVDQMYKKIFEMLAIVGRMEKPTEFDQRAGPGSFFLFTFEP</sequence>
<proteinExistence type="predicted"/>
<feature type="non-terminal residue" evidence="1">
    <location>
        <position position="44"/>
    </location>
</feature>
<dbReference type="AlphaFoldDB" id="E4YY61"/>
<name>E4YY61_OIKDI</name>
<evidence type="ECO:0000313" key="1">
    <source>
        <dbReference type="EMBL" id="CBY43855.1"/>
    </source>
</evidence>
<protein>
    <submittedName>
        <fullName evidence="1">Uncharacterized protein</fullName>
    </submittedName>
</protein>